<keyword evidence="3" id="KW-0132">Cell division</keyword>
<dbReference type="GO" id="GO:0051301">
    <property type="term" value="P:cell division"/>
    <property type="evidence" value="ECO:0007669"/>
    <property type="project" value="UniProtKB-KW"/>
</dbReference>
<organism evidence="3 4">
    <name type="scientific">Bifidobacterium thermophilum</name>
    <dbReference type="NCBI Taxonomy" id="33905"/>
    <lineage>
        <taxon>Bacteria</taxon>
        <taxon>Bacillati</taxon>
        <taxon>Actinomycetota</taxon>
        <taxon>Actinomycetes</taxon>
        <taxon>Bifidobacteriales</taxon>
        <taxon>Bifidobacteriaceae</taxon>
        <taxon>Bifidobacterium</taxon>
    </lineage>
</organism>
<dbReference type="EMBL" id="PCGY01000002">
    <property type="protein sequence ID" value="PKU93509.1"/>
    <property type="molecule type" value="Genomic_DNA"/>
</dbReference>
<name>A0A2N3QPB1_9BIFI</name>
<evidence type="ECO:0000313" key="3">
    <source>
        <dbReference type="EMBL" id="PKU93509.1"/>
    </source>
</evidence>
<feature type="coiled-coil region" evidence="1">
    <location>
        <begin position="220"/>
        <end position="247"/>
    </location>
</feature>
<feature type="compositionally biased region" description="Polar residues" evidence="2">
    <location>
        <begin position="1"/>
        <end position="26"/>
    </location>
</feature>
<comment type="caution">
    <text evidence="3">The sequence shown here is derived from an EMBL/GenBank/DDBJ whole genome shotgun (WGS) entry which is preliminary data.</text>
</comment>
<dbReference type="GeneID" id="78110677"/>
<feature type="compositionally biased region" description="Polar residues" evidence="2">
    <location>
        <begin position="42"/>
        <end position="56"/>
    </location>
</feature>
<sequence>MTGEEANNANDPQHATDTSDGQTGNPASEPASASASMSANAQTPAQHQTTPLSASAPSADVRQDEPAAGSAPSGVPHDGNTRTAQVAEHPENTKPTAKPVFSPFDMSSLPDLRDPSSHGGANSDTPGDDDRADASTGRNDVRANSRRDQHATDPHALDPHADPEDQSRAEFTTVYDIIDSLEQQLDEAKSSIFAPSQVRIDRDAFASQLDELKAMLPVQLERASALMREAERRLENAQTQANAVVSSAQSRAADIVRDAQEQAQFLAGQDNITNIAKQKARAILDQAQTQADKLTSGANQYCTDVMQGLQDQLDKLSQDVRGGLTVLDQREREASARLDHIQSDDYPEA</sequence>
<gene>
    <name evidence="3" type="ORF">CQR47_0284</name>
</gene>
<feature type="region of interest" description="Disordered" evidence="2">
    <location>
        <begin position="1"/>
        <end position="171"/>
    </location>
</feature>
<feature type="compositionally biased region" description="Basic and acidic residues" evidence="2">
    <location>
        <begin position="128"/>
        <end position="168"/>
    </location>
</feature>
<accession>A0A2N3QPB1</accession>
<proteinExistence type="predicted"/>
<evidence type="ECO:0000256" key="2">
    <source>
        <dbReference type="SAM" id="MobiDB-lite"/>
    </source>
</evidence>
<keyword evidence="1" id="KW-0175">Coiled coil</keyword>
<evidence type="ECO:0000256" key="1">
    <source>
        <dbReference type="SAM" id="Coils"/>
    </source>
</evidence>
<keyword evidence="3" id="KW-0131">Cell cycle</keyword>
<feature type="compositionally biased region" description="Low complexity" evidence="2">
    <location>
        <begin position="27"/>
        <end position="41"/>
    </location>
</feature>
<protein>
    <submittedName>
        <fullName evidence="3">Cell division initiation protein</fullName>
    </submittedName>
</protein>
<evidence type="ECO:0000313" key="4">
    <source>
        <dbReference type="Proteomes" id="UP000233727"/>
    </source>
</evidence>
<dbReference type="AlphaFoldDB" id="A0A2N3QPB1"/>
<reference evidence="3 4" key="1">
    <citation type="submission" date="2017-10" db="EMBL/GenBank/DDBJ databases">
        <title>Bifidobacterium genomics.</title>
        <authorList>
            <person name="Lugli G.A."/>
            <person name="Milani C."/>
            <person name="Mancabelli L."/>
        </authorList>
    </citation>
    <scope>NUCLEOTIDE SEQUENCE [LARGE SCALE GENOMIC DNA]</scope>
    <source>
        <strain evidence="3 4">1542B</strain>
    </source>
</reference>
<dbReference type="Proteomes" id="UP000233727">
    <property type="component" value="Unassembled WGS sequence"/>
</dbReference>
<dbReference type="RefSeq" id="WP_244898880.1">
    <property type="nucleotide sequence ID" value="NZ_PCGX01000002.1"/>
</dbReference>